<accession>A0A367IKC5</accession>
<dbReference type="STRING" id="4846.A0A367IKC5"/>
<comment type="caution">
    <text evidence="1">The sequence shown here is derived from an EMBL/GenBank/DDBJ whole genome shotgun (WGS) entry which is preliminary data.</text>
</comment>
<reference evidence="1 2" key="1">
    <citation type="journal article" date="2018" name="G3 (Bethesda)">
        <title>Phylogenetic and Phylogenomic Definition of Rhizopus Species.</title>
        <authorList>
            <person name="Gryganskyi A.P."/>
            <person name="Golan J."/>
            <person name="Dolatabadi S."/>
            <person name="Mondo S."/>
            <person name="Robb S."/>
            <person name="Idnurm A."/>
            <person name="Muszewska A."/>
            <person name="Steczkiewicz K."/>
            <person name="Masonjones S."/>
            <person name="Liao H.L."/>
            <person name="Gajdeczka M.T."/>
            <person name="Anike F."/>
            <person name="Vuek A."/>
            <person name="Anishchenko I.M."/>
            <person name="Voigt K."/>
            <person name="de Hoog G.S."/>
            <person name="Smith M.E."/>
            <person name="Heitman J."/>
            <person name="Vilgalys R."/>
            <person name="Stajich J.E."/>
        </authorList>
    </citation>
    <scope>NUCLEOTIDE SEQUENCE [LARGE SCALE GENOMIC DNA]</scope>
    <source>
        <strain evidence="1 2">LSU 92-RS-03</strain>
    </source>
</reference>
<keyword evidence="2" id="KW-1185">Reference proteome</keyword>
<name>A0A367IKC5_RHIST</name>
<feature type="non-terminal residue" evidence="1">
    <location>
        <position position="313"/>
    </location>
</feature>
<dbReference type="OrthoDB" id="39734at2759"/>
<sequence>LEYDIESSLLPKGAMAALNHTDHLELHVPHPGACYFQDHIVKKLAMKSKADLLVLDVFDLVHLAQHTFLRYLYFKGKDYDISLDDLTEKEDKTTGILLNQVSNKYTTLFRQALDSSCKKIIHLRDCAVMQDAFTHLMLKSLVTAVEDLRQRGQSLMILATHSQKSSVKEQFSGVFNNMHTREILPPLDKWNLWKDKMKMDESKRIAEINAKGWVTFCHQKHTLKMHIPTHQDKLVDNLRNLPGMSDMVWSLQEVDRRAAVVMGHAIERQKNLLDFQDFKTVNSMLLSKPQNMFEKATGTIQLDGNVDLEELKE</sequence>
<dbReference type="EMBL" id="PJQM01007472">
    <property type="protein sequence ID" value="RCH78137.1"/>
    <property type="molecule type" value="Genomic_DNA"/>
</dbReference>
<evidence type="ECO:0000313" key="1">
    <source>
        <dbReference type="EMBL" id="RCH78137.1"/>
    </source>
</evidence>
<protein>
    <submittedName>
        <fullName evidence="1">Uncharacterized protein</fullName>
    </submittedName>
</protein>
<evidence type="ECO:0000313" key="2">
    <source>
        <dbReference type="Proteomes" id="UP000253551"/>
    </source>
</evidence>
<dbReference type="AlphaFoldDB" id="A0A367IKC5"/>
<dbReference type="Proteomes" id="UP000253551">
    <property type="component" value="Unassembled WGS sequence"/>
</dbReference>
<gene>
    <name evidence="1" type="ORF">CU098_000145</name>
</gene>
<organism evidence="1 2">
    <name type="scientific">Rhizopus stolonifer</name>
    <name type="common">Rhizopus nigricans</name>
    <dbReference type="NCBI Taxonomy" id="4846"/>
    <lineage>
        <taxon>Eukaryota</taxon>
        <taxon>Fungi</taxon>
        <taxon>Fungi incertae sedis</taxon>
        <taxon>Mucoromycota</taxon>
        <taxon>Mucoromycotina</taxon>
        <taxon>Mucoromycetes</taxon>
        <taxon>Mucorales</taxon>
        <taxon>Mucorineae</taxon>
        <taxon>Rhizopodaceae</taxon>
        <taxon>Rhizopus</taxon>
    </lineage>
</organism>
<proteinExistence type="predicted"/>
<feature type="non-terminal residue" evidence="1">
    <location>
        <position position="1"/>
    </location>
</feature>